<dbReference type="SUPFAM" id="SSF88946">
    <property type="entry name" value="Sigma2 domain of RNA polymerase sigma factors"/>
    <property type="match status" value="1"/>
</dbReference>
<comment type="similarity">
    <text evidence="1 6">Belongs to the sigma-70 factor family. ECF subfamily.</text>
</comment>
<dbReference type="PANTHER" id="PTHR43133:SF62">
    <property type="entry name" value="RNA POLYMERASE SIGMA FACTOR SIGZ"/>
    <property type="match status" value="1"/>
</dbReference>
<dbReference type="AlphaFoldDB" id="A0A7G7G2M4"/>
<dbReference type="CDD" id="cd06171">
    <property type="entry name" value="Sigma70_r4"/>
    <property type="match status" value="1"/>
</dbReference>
<evidence type="ECO:0000256" key="3">
    <source>
        <dbReference type="ARBA" id="ARBA00023082"/>
    </source>
</evidence>
<reference evidence="9 10" key="1">
    <citation type="journal article" date="2018" name="Int. J. Syst. Evol. Microbiol.">
        <title>Adhaeribacter swui sp. nov., isolated from wet mud.</title>
        <authorList>
            <person name="Kim D.U."/>
            <person name="Kim K.W."/>
            <person name="Kang M.S."/>
            <person name="Kim J.Y."/>
            <person name="Jang J.H."/>
            <person name="Kim M.K."/>
        </authorList>
    </citation>
    <scope>NUCLEOTIDE SEQUENCE [LARGE SCALE GENOMIC DNA]</scope>
    <source>
        <strain evidence="9 10">KCTC 52873</strain>
        <plasmid evidence="9">unnamed2</plasmid>
    </source>
</reference>
<dbReference type="Gene3D" id="1.10.10.10">
    <property type="entry name" value="Winged helix-like DNA-binding domain superfamily/Winged helix DNA-binding domain"/>
    <property type="match status" value="1"/>
</dbReference>
<dbReference type="PROSITE" id="PS01063">
    <property type="entry name" value="SIGMA70_ECF"/>
    <property type="match status" value="1"/>
</dbReference>
<dbReference type="InterPro" id="IPR007627">
    <property type="entry name" value="RNA_pol_sigma70_r2"/>
</dbReference>
<keyword evidence="2 6" id="KW-0805">Transcription regulation</keyword>
<keyword evidence="5 6" id="KW-0804">Transcription</keyword>
<evidence type="ECO:0000313" key="10">
    <source>
        <dbReference type="Proteomes" id="UP000515237"/>
    </source>
</evidence>
<dbReference type="SUPFAM" id="SSF88659">
    <property type="entry name" value="Sigma3 and sigma4 domains of RNA polymerase sigma factors"/>
    <property type="match status" value="1"/>
</dbReference>
<geneLocation type="plasmid" evidence="9 10">
    <name>unnamed2</name>
</geneLocation>
<dbReference type="GO" id="GO:0006352">
    <property type="term" value="P:DNA-templated transcription initiation"/>
    <property type="evidence" value="ECO:0007669"/>
    <property type="project" value="InterPro"/>
</dbReference>
<dbReference type="InterPro" id="IPR000838">
    <property type="entry name" value="RNA_pol_sigma70_ECF_CS"/>
</dbReference>
<dbReference type="GO" id="GO:0016987">
    <property type="term" value="F:sigma factor activity"/>
    <property type="evidence" value="ECO:0007669"/>
    <property type="project" value="UniProtKB-KW"/>
</dbReference>
<feature type="domain" description="RNA polymerase sigma-70 region 4" evidence="8">
    <location>
        <begin position="124"/>
        <end position="170"/>
    </location>
</feature>
<organism evidence="9 10">
    <name type="scientific">Adhaeribacter swui</name>
    <dbReference type="NCBI Taxonomy" id="2086471"/>
    <lineage>
        <taxon>Bacteria</taxon>
        <taxon>Pseudomonadati</taxon>
        <taxon>Bacteroidota</taxon>
        <taxon>Cytophagia</taxon>
        <taxon>Cytophagales</taxon>
        <taxon>Hymenobacteraceae</taxon>
        <taxon>Adhaeribacter</taxon>
    </lineage>
</organism>
<evidence type="ECO:0000256" key="2">
    <source>
        <dbReference type="ARBA" id="ARBA00023015"/>
    </source>
</evidence>
<evidence type="ECO:0000256" key="5">
    <source>
        <dbReference type="ARBA" id="ARBA00023163"/>
    </source>
</evidence>
<protein>
    <recommendedName>
        <fullName evidence="6">RNA polymerase sigma factor</fullName>
    </recommendedName>
</protein>
<sequence length="173" mass="19971">MREQNLVALLQQADCKAFSYLYDAYSPVLYGVLLRIVKHRVVAEDLLQEAFLKIFHSFYQYDSSKGKLFTWLVSIVRHLAIDKIRSRSYLEGKKTRALLINARVEKYCCHTFRPDHIGIKTLTDKLPAENKTIIDLMYFEGYSQSEIAKKLSLPLGTVKSRARKGLQLLKSLV</sequence>
<dbReference type="KEGG" id="aswu:HUW51_01035"/>
<gene>
    <name evidence="9" type="ORF">HUW51_01035</name>
</gene>
<dbReference type="InterPro" id="IPR007630">
    <property type="entry name" value="RNA_pol_sigma70_r4"/>
</dbReference>
<dbReference type="EMBL" id="CP055155">
    <property type="protein sequence ID" value="QNF31408.1"/>
    <property type="molecule type" value="Genomic_DNA"/>
</dbReference>
<dbReference type="Proteomes" id="UP000515237">
    <property type="component" value="Plasmid unnamed2"/>
</dbReference>
<keyword evidence="3 6" id="KW-0731">Sigma factor</keyword>
<dbReference type="PANTHER" id="PTHR43133">
    <property type="entry name" value="RNA POLYMERASE ECF-TYPE SIGMA FACTO"/>
    <property type="match status" value="1"/>
</dbReference>
<dbReference type="InterPro" id="IPR013324">
    <property type="entry name" value="RNA_pol_sigma_r3/r4-like"/>
</dbReference>
<dbReference type="InterPro" id="IPR014284">
    <property type="entry name" value="RNA_pol_sigma-70_dom"/>
</dbReference>
<feature type="domain" description="RNA polymerase sigma-70 region 2" evidence="7">
    <location>
        <begin position="21"/>
        <end position="88"/>
    </location>
</feature>
<dbReference type="GO" id="GO:0003677">
    <property type="term" value="F:DNA binding"/>
    <property type="evidence" value="ECO:0007669"/>
    <property type="project" value="UniProtKB-KW"/>
</dbReference>
<evidence type="ECO:0000256" key="1">
    <source>
        <dbReference type="ARBA" id="ARBA00010641"/>
    </source>
</evidence>
<proteinExistence type="inferred from homology"/>
<keyword evidence="9" id="KW-0614">Plasmid</keyword>
<evidence type="ECO:0000256" key="6">
    <source>
        <dbReference type="RuleBase" id="RU000716"/>
    </source>
</evidence>
<dbReference type="NCBIfam" id="TIGR02937">
    <property type="entry name" value="sigma70-ECF"/>
    <property type="match status" value="1"/>
</dbReference>
<dbReference type="Pfam" id="PF04545">
    <property type="entry name" value="Sigma70_r4"/>
    <property type="match status" value="1"/>
</dbReference>
<evidence type="ECO:0000259" key="8">
    <source>
        <dbReference type="Pfam" id="PF04545"/>
    </source>
</evidence>
<keyword evidence="4 6" id="KW-0238">DNA-binding</keyword>
<evidence type="ECO:0000256" key="4">
    <source>
        <dbReference type="ARBA" id="ARBA00023125"/>
    </source>
</evidence>
<dbReference type="Pfam" id="PF04542">
    <property type="entry name" value="Sigma70_r2"/>
    <property type="match status" value="1"/>
</dbReference>
<dbReference type="InterPro" id="IPR036388">
    <property type="entry name" value="WH-like_DNA-bd_sf"/>
</dbReference>
<dbReference type="InterPro" id="IPR039425">
    <property type="entry name" value="RNA_pol_sigma-70-like"/>
</dbReference>
<dbReference type="InterPro" id="IPR013325">
    <property type="entry name" value="RNA_pol_sigma_r2"/>
</dbReference>
<name>A0A7G7G2M4_9BACT</name>
<accession>A0A7G7G2M4</accession>
<evidence type="ECO:0000313" key="9">
    <source>
        <dbReference type="EMBL" id="QNF31408.1"/>
    </source>
</evidence>
<dbReference type="Gene3D" id="1.10.1740.10">
    <property type="match status" value="1"/>
</dbReference>
<evidence type="ECO:0000259" key="7">
    <source>
        <dbReference type="Pfam" id="PF04542"/>
    </source>
</evidence>
<keyword evidence="10" id="KW-1185">Reference proteome</keyword>